<keyword evidence="1" id="KW-0812">Transmembrane</keyword>
<accession>A0A0F9VTJ0</accession>
<feature type="transmembrane region" description="Helical" evidence="1">
    <location>
        <begin position="59"/>
        <end position="78"/>
    </location>
</feature>
<keyword evidence="1" id="KW-1133">Transmembrane helix</keyword>
<dbReference type="AlphaFoldDB" id="A0A0F9VTJ0"/>
<evidence type="ECO:0000256" key="1">
    <source>
        <dbReference type="SAM" id="Phobius"/>
    </source>
</evidence>
<dbReference type="EMBL" id="LAZR01000009">
    <property type="protein sequence ID" value="KKO08431.1"/>
    <property type="molecule type" value="Genomic_DNA"/>
</dbReference>
<feature type="transmembrane region" description="Helical" evidence="1">
    <location>
        <begin position="129"/>
        <end position="152"/>
    </location>
</feature>
<gene>
    <name evidence="2" type="ORF">LCGC14_0043690</name>
</gene>
<feature type="transmembrane region" description="Helical" evidence="1">
    <location>
        <begin position="29"/>
        <end position="47"/>
    </location>
</feature>
<feature type="transmembrane region" description="Helical" evidence="1">
    <location>
        <begin position="164"/>
        <end position="185"/>
    </location>
</feature>
<reference evidence="2" key="1">
    <citation type="journal article" date="2015" name="Nature">
        <title>Complex archaea that bridge the gap between prokaryotes and eukaryotes.</title>
        <authorList>
            <person name="Spang A."/>
            <person name="Saw J.H."/>
            <person name="Jorgensen S.L."/>
            <person name="Zaremba-Niedzwiedzka K."/>
            <person name="Martijn J."/>
            <person name="Lind A.E."/>
            <person name="van Eijk R."/>
            <person name="Schleper C."/>
            <person name="Guy L."/>
            <person name="Ettema T.J."/>
        </authorList>
    </citation>
    <scope>NUCLEOTIDE SEQUENCE</scope>
</reference>
<keyword evidence="1" id="KW-0472">Membrane</keyword>
<feature type="transmembrane region" description="Helical" evidence="1">
    <location>
        <begin position="90"/>
        <end position="109"/>
    </location>
</feature>
<proteinExistence type="predicted"/>
<protein>
    <submittedName>
        <fullName evidence="2">Uncharacterized protein</fullName>
    </submittedName>
</protein>
<comment type="caution">
    <text evidence="2">The sequence shown here is derived from an EMBL/GenBank/DDBJ whole genome shotgun (WGS) entry which is preliminary data.</text>
</comment>
<evidence type="ECO:0000313" key="2">
    <source>
        <dbReference type="EMBL" id="KKO08431.1"/>
    </source>
</evidence>
<name>A0A0F9VTJ0_9ZZZZ</name>
<organism evidence="2">
    <name type="scientific">marine sediment metagenome</name>
    <dbReference type="NCBI Taxonomy" id="412755"/>
    <lineage>
        <taxon>unclassified sequences</taxon>
        <taxon>metagenomes</taxon>
        <taxon>ecological metagenomes</taxon>
    </lineage>
</organism>
<sequence length="200" mass="21607">MNAIPRLALLPCSAFYLYLSLISDQTLPLIVAAGFMVAVVGFVLRGIGEEVGSLEAGVLWLTALCAFLSAVPTVASVYSPGLCTDQVNTYEIAMMLSIYSGTVTGAHQLSKRYLPADLKSMSKLRARRFMSVPGRSMWILTLPFLATGYLLFTKGVCASDNSFLLSFPLMSLFPIGLVAFLVGGITRNQKAIIKSNMEYA</sequence>